<dbReference type="Pfam" id="PF03227">
    <property type="entry name" value="GILT"/>
    <property type="match status" value="1"/>
</dbReference>
<organism evidence="7 8">
    <name type="scientific">Ensete ventricosum</name>
    <name type="common">Abyssinian banana</name>
    <name type="synonym">Musa ensete</name>
    <dbReference type="NCBI Taxonomy" id="4639"/>
    <lineage>
        <taxon>Eukaryota</taxon>
        <taxon>Viridiplantae</taxon>
        <taxon>Streptophyta</taxon>
        <taxon>Embryophyta</taxon>
        <taxon>Tracheophyta</taxon>
        <taxon>Spermatophyta</taxon>
        <taxon>Magnoliopsida</taxon>
        <taxon>Liliopsida</taxon>
        <taxon>Zingiberales</taxon>
        <taxon>Musaceae</taxon>
        <taxon>Ensete</taxon>
    </lineage>
</organism>
<dbReference type="AlphaFoldDB" id="A0A427AK39"/>
<keyword evidence="4 6" id="KW-0732">Signal</keyword>
<protein>
    <submittedName>
        <fullName evidence="7">Uncharacterized protein</fullName>
    </submittedName>
</protein>
<comment type="caution">
    <text evidence="7">The sequence shown here is derived from an EMBL/GenBank/DDBJ whole genome shotgun (WGS) entry which is preliminary data.</text>
</comment>
<keyword evidence="5" id="KW-0325">Glycoprotein</keyword>
<gene>
    <name evidence="7" type="ORF">B296_00021995</name>
</gene>
<dbReference type="InterPro" id="IPR004911">
    <property type="entry name" value="Interferon-induced_GILT"/>
</dbReference>
<dbReference type="PANTHER" id="PTHR13234:SF8">
    <property type="entry name" value="GAMMA-INTERFERON-INDUCIBLE LYSOSOMAL THIOL REDUCTASE"/>
    <property type="match status" value="1"/>
</dbReference>
<dbReference type="Proteomes" id="UP000287651">
    <property type="component" value="Unassembled WGS sequence"/>
</dbReference>
<sequence>MAWYPRLLLLLLLLLCHVFSTPVAVSGRKVSMSLYYEALCPFCSSFIVNHLPKIFSNGLISIVDLDLVPFGNARLDPNGSISCQVLLSPPLAYNNILDSFTVLSTQSKMANTQTGKLVSNRLALVQNLSLIATTVDMGLRSVCIMFLISDYENFQHYICKAYDGVPPRACEGLLLRTSKKEKPNEGEPFCHIDGAISSSAAGKKHNMELHY</sequence>
<feature type="chain" id="PRO_5019542021" evidence="6">
    <location>
        <begin position="21"/>
        <end position="211"/>
    </location>
</feature>
<evidence type="ECO:0000256" key="5">
    <source>
        <dbReference type="ARBA" id="ARBA00023180"/>
    </source>
</evidence>
<evidence type="ECO:0000256" key="6">
    <source>
        <dbReference type="SAM" id="SignalP"/>
    </source>
</evidence>
<dbReference type="GO" id="GO:0016671">
    <property type="term" value="F:oxidoreductase activity, acting on a sulfur group of donors, disulfide as acceptor"/>
    <property type="evidence" value="ECO:0007669"/>
    <property type="project" value="InterPro"/>
</dbReference>
<dbReference type="GO" id="GO:0005576">
    <property type="term" value="C:extracellular region"/>
    <property type="evidence" value="ECO:0007669"/>
    <property type="project" value="UniProtKB-SubCell"/>
</dbReference>
<evidence type="ECO:0000256" key="2">
    <source>
        <dbReference type="ARBA" id="ARBA00005679"/>
    </source>
</evidence>
<evidence type="ECO:0000313" key="8">
    <source>
        <dbReference type="Proteomes" id="UP000287651"/>
    </source>
</evidence>
<proteinExistence type="inferred from homology"/>
<evidence type="ECO:0000256" key="3">
    <source>
        <dbReference type="ARBA" id="ARBA00022525"/>
    </source>
</evidence>
<name>A0A427AK39_ENSVE</name>
<evidence type="ECO:0000313" key="7">
    <source>
        <dbReference type="EMBL" id="RRT76628.1"/>
    </source>
</evidence>
<comment type="subcellular location">
    <subcellularLocation>
        <location evidence="1">Secreted</location>
    </subcellularLocation>
</comment>
<reference evidence="7 8" key="1">
    <citation type="journal article" date="2014" name="Agronomy (Basel)">
        <title>A Draft Genome Sequence for Ensete ventricosum, the Drought-Tolerant Tree Against Hunger.</title>
        <authorList>
            <person name="Harrison J."/>
            <person name="Moore K.A."/>
            <person name="Paszkiewicz K."/>
            <person name="Jones T."/>
            <person name="Grant M."/>
            <person name="Ambacheew D."/>
            <person name="Muzemil S."/>
            <person name="Studholme D.J."/>
        </authorList>
    </citation>
    <scope>NUCLEOTIDE SEQUENCE [LARGE SCALE GENOMIC DNA]</scope>
</reference>
<evidence type="ECO:0000256" key="4">
    <source>
        <dbReference type="ARBA" id="ARBA00022729"/>
    </source>
</evidence>
<feature type="signal peptide" evidence="6">
    <location>
        <begin position="1"/>
        <end position="20"/>
    </location>
</feature>
<dbReference type="PANTHER" id="PTHR13234">
    <property type="entry name" value="GAMMA-INTERFERON INDUCIBLE LYSOSOMAL THIOL REDUCTASE GILT"/>
    <property type="match status" value="1"/>
</dbReference>
<accession>A0A427AK39</accession>
<comment type="similarity">
    <text evidence="2">Belongs to the GILT family.</text>
</comment>
<evidence type="ECO:0000256" key="1">
    <source>
        <dbReference type="ARBA" id="ARBA00004613"/>
    </source>
</evidence>
<keyword evidence="3" id="KW-0964">Secreted</keyword>
<dbReference type="EMBL" id="AMZH03002142">
    <property type="protein sequence ID" value="RRT76628.1"/>
    <property type="molecule type" value="Genomic_DNA"/>
</dbReference>